<feature type="compositionally biased region" description="Polar residues" evidence="1">
    <location>
        <begin position="47"/>
        <end position="58"/>
    </location>
</feature>
<proteinExistence type="predicted"/>
<comment type="caution">
    <text evidence="2">The sequence shown here is derived from an EMBL/GenBank/DDBJ whole genome shotgun (WGS) entry which is preliminary data.</text>
</comment>
<dbReference type="AlphaFoldDB" id="A0ABD0RHJ4"/>
<name>A0ABD0RHJ4_CIRMR</name>
<dbReference type="Proteomes" id="UP001529510">
    <property type="component" value="Unassembled WGS sequence"/>
</dbReference>
<keyword evidence="3" id="KW-1185">Reference proteome</keyword>
<protein>
    <submittedName>
        <fullName evidence="2">Uncharacterized protein</fullName>
    </submittedName>
</protein>
<evidence type="ECO:0000256" key="1">
    <source>
        <dbReference type="SAM" id="MobiDB-lite"/>
    </source>
</evidence>
<organism evidence="2 3">
    <name type="scientific">Cirrhinus mrigala</name>
    <name type="common">Mrigala</name>
    <dbReference type="NCBI Taxonomy" id="683832"/>
    <lineage>
        <taxon>Eukaryota</taxon>
        <taxon>Metazoa</taxon>
        <taxon>Chordata</taxon>
        <taxon>Craniata</taxon>
        <taxon>Vertebrata</taxon>
        <taxon>Euteleostomi</taxon>
        <taxon>Actinopterygii</taxon>
        <taxon>Neopterygii</taxon>
        <taxon>Teleostei</taxon>
        <taxon>Ostariophysi</taxon>
        <taxon>Cypriniformes</taxon>
        <taxon>Cyprinidae</taxon>
        <taxon>Labeoninae</taxon>
        <taxon>Labeonini</taxon>
        <taxon>Cirrhinus</taxon>
    </lineage>
</organism>
<feature type="non-terminal residue" evidence="2">
    <location>
        <position position="1"/>
    </location>
</feature>
<dbReference type="EMBL" id="JAMKFB020000003">
    <property type="protein sequence ID" value="KAL0197936.1"/>
    <property type="molecule type" value="Genomic_DNA"/>
</dbReference>
<feature type="non-terminal residue" evidence="2">
    <location>
        <position position="58"/>
    </location>
</feature>
<gene>
    <name evidence="2" type="ORF">M9458_006476</name>
</gene>
<sequence>RSSTQSWRTARTARAWWTTTFASLTGIESWAASANTSTSWTGAAARPTTSSLPTCPVS</sequence>
<feature type="region of interest" description="Disordered" evidence="1">
    <location>
        <begin position="38"/>
        <end position="58"/>
    </location>
</feature>
<evidence type="ECO:0000313" key="2">
    <source>
        <dbReference type="EMBL" id="KAL0197936.1"/>
    </source>
</evidence>
<evidence type="ECO:0000313" key="3">
    <source>
        <dbReference type="Proteomes" id="UP001529510"/>
    </source>
</evidence>
<reference evidence="2 3" key="1">
    <citation type="submission" date="2024-05" db="EMBL/GenBank/DDBJ databases">
        <title>Genome sequencing and assembly of Indian major carp, Cirrhinus mrigala (Hamilton, 1822).</title>
        <authorList>
            <person name="Mohindra V."/>
            <person name="Chowdhury L.M."/>
            <person name="Lal K."/>
            <person name="Jena J.K."/>
        </authorList>
    </citation>
    <scope>NUCLEOTIDE SEQUENCE [LARGE SCALE GENOMIC DNA]</scope>
    <source>
        <strain evidence="2">CM1030</strain>
        <tissue evidence="2">Blood</tissue>
    </source>
</reference>
<accession>A0ABD0RHJ4</accession>